<dbReference type="RefSeq" id="WP_281812200.1">
    <property type="nucleotide sequence ID" value="NZ_BRLB01000001.1"/>
</dbReference>
<reference evidence="1" key="1">
    <citation type="submission" date="2022-06" db="EMBL/GenBank/DDBJ databases">
        <title>Vallitalea longa sp. nov., an anaerobic bacterium isolated from marine sediment.</title>
        <authorList>
            <person name="Hirano S."/>
            <person name="Terahara T."/>
            <person name="Mori K."/>
            <person name="Hamada M."/>
            <person name="Matsumoto R."/>
            <person name="Kobayashi T."/>
        </authorList>
    </citation>
    <scope>NUCLEOTIDE SEQUENCE</scope>
    <source>
        <strain evidence="1">SH18-1</strain>
    </source>
</reference>
<evidence type="ECO:0000313" key="1">
    <source>
        <dbReference type="EMBL" id="GKX28176.1"/>
    </source>
</evidence>
<keyword evidence="2" id="KW-1185">Reference proteome</keyword>
<dbReference type="Proteomes" id="UP001144256">
    <property type="component" value="Unassembled WGS sequence"/>
</dbReference>
<accession>A0A9W5Y8U7</accession>
<organism evidence="1 2">
    <name type="scientific">Vallitalea longa</name>
    <dbReference type="NCBI Taxonomy" id="2936439"/>
    <lineage>
        <taxon>Bacteria</taxon>
        <taxon>Bacillati</taxon>
        <taxon>Bacillota</taxon>
        <taxon>Clostridia</taxon>
        <taxon>Lachnospirales</taxon>
        <taxon>Vallitaleaceae</taxon>
        <taxon>Vallitalea</taxon>
    </lineage>
</organism>
<sequence length="166" mass="19789">MKKKYIYIIFLVVLLSLCIYSTYKYKVFIEAYARSITSQLEQMEEDTFVNMSNIDDSFLSEESQYDIKTKHIRIYEICVDIENDFPYKLDGKDITLRSQELKANLDGRVEKLYNEDINIAQMPLKEYYVQLHKNLKNLIEQRQVISTSKWLNEVKDFLQSGTRLIQ</sequence>
<protein>
    <submittedName>
        <fullName evidence="1">Uncharacterized protein</fullName>
    </submittedName>
</protein>
<proteinExistence type="predicted"/>
<name>A0A9W5Y8U7_9FIRM</name>
<gene>
    <name evidence="1" type="ORF">SH1V18_06560</name>
</gene>
<comment type="caution">
    <text evidence="1">The sequence shown here is derived from an EMBL/GenBank/DDBJ whole genome shotgun (WGS) entry which is preliminary data.</text>
</comment>
<dbReference type="AlphaFoldDB" id="A0A9W5Y8U7"/>
<evidence type="ECO:0000313" key="2">
    <source>
        <dbReference type="Proteomes" id="UP001144256"/>
    </source>
</evidence>
<dbReference type="EMBL" id="BRLB01000001">
    <property type="protein sequence ID" value="GKX28176.1"/>
    <property type="molecule type" value="Genomic_DNA"/>
</dbReference>